<organism evidence="1 2">
    <name type="scientific">Ahniella affigens</name>
    <dbReference type="NCBI Taxonomy" id="2021234"/>
    <lineage>
        <taxon>Bacteria</taxon>
        <taxon>Pseudomonadati</taxon>
        <taxon>Pseudomonadota</taxon>
        <taxon>Gammaproteobacteria</taxon>
        <taxon>Lysobacterales</taxon>
        <taxon>Rhodanobacteraceae</taxon>
        <taxon>Ahniella</taxon>
    </lineage>
</organism>
<keyword evidence="2" id="KW-1185">Reference proteome</keyword>
<dbReference type="KEGG" id="xba:C7S18_10200"/>
<dbReference type="Proteomes" id="UP000241074">
    <property type="component" value="Chromosome"/>
</dbReference>
<accession>A0A2P1PRS1</accession>
<sequence>MRRSFSLQLTSMLDRREKRHTMPSHFSTIGLPLSSQADYGALANRVGPLATPIEVPNGVYWRWVSDCGAEVWLQTNTDNELVGMTPFYSGRAEVSVRLTNRVVRQDDSPLEGAFHAWADPDQNNPDSGAYPFVFDVVDFDRFGDIALPTTAKAQIAAFAHEVSVYQTVHSYNESQSGELKFASQSFIPSGLFASGGESTEPPNSIAFFTGHIIAMELRTNCLTGAQYYWALVETLGGSFDVVIDPELCDASPVVGGVISGSFWLCGRLID</sequence>
<evidence type="ECO:0000313" key="2">
    <source>
        <dbReference type="Proteomes" id="UP000241074"/>
    </source>
</evidence>
<dbReference type="EMBL" id="CP027860">
    <property type="protein sequence ID" value="AVP97543.1"/>
    <property type="molecule type" value="Genomic_DNA"/>
</dbReference>
<proteinExistence type="predicted"/>
<dbReference type="AlphaFoldDB" id="A0A2P1PRS1"/>
<dbReference type="OrthoDB" id="666874at2"/>
<gene>
    <name evidence="1" type="ORF">C7S18_10200</name>
</gene>
<reference evidence="1 2" key="2">
    <citation type="submission" date="2018-03" db="EMBL/GenBank/DDBJ databases">
        <authorList>
            <person name="Keele B.F."/>
        </authorList>
    </citation>
    <scope>NUCLEOTIDE SEQUENCE [LARGE SCALE GENOMIC DNA]</scope>
    <source>
        <strain evidence="1 2">D13</strain>
    </source>
</reference>
<evidence type="ECO:0000313" key="1">
    <source>
        <dbReference type="EMBL" id="AVP97543.1"/>
    </source>
</evidence>
<dbReference type="RefSeq" id="WP_106891465.1">
    <property type="nucleotide sequence ID" value="NZ_CP027860.1"/>
</dbReference>
<protein>
    <submittedName>
        <fullName evidence="1">Uncharacterized protein</fullName>
    </submittedName>
</protein>
<reference evidence="1 2" key="1">
    <citation type="submission" date="2018-03" db="EMBL/GenBank/DDBJ databases">
        <title>Ahniella affigens gen. nov., sp. nov., a gammaproteobacterium isolated from sandy soil near a stream.</title>
        <authorList>
            <person name="Ko Y."/>
            <person name="Kim J.-H."/>
        </authorList>
    </citation>
    <scope>NUCLEOTIDE SEQUENCE [LARGE SCALE GENOMIC DNA]</scope>
    <source>
        <strain evidence="1 2">D13</strain>
    </source>
</reference>
<name>A0A2P1PRS1_9GAMM</name>